<dbReference type="NCBIfam" id="TIGR02198">
    <property type="entry name" value="rfaE_dom_I"/>
    <property type="match status" value="1"/>
</dbReference>
<dbReference type="Pfam" id="PF00294">
    <property type="entry name" value="PfkB"/>
    <property type="match status" value="1"/>
</dbReference>
<organism evidence="13 14">
    <name type="scientific">Desulfonema ishimotonii</name>
    <dbReference type="NCBI Taxonomy" id="45657"/>
    <lineage>
        <taxon>Bacteria</taxon>
        <taxon>Pseudomonadati</taxon>
        <taxon>Thermodesulfobacteriota</taxon>
        <taxon>Desulfobacteria</taxon>
        <taxon>Desulfobacterales</taxon>
        <taxon>Desulfococcaceae</taxon>
        <taxon>Desulfonema</taxon>
    </lineage>
</organism>
<keyword evidence="5 10" id="KW-0547">Nucleotide-binding</keyword>
<keyword evidence="4 10" id="KW-0548">Nucleotidyltransferase</keyword>
<dbReference type="OrthoDB" id="9802794at2"/>
<dbReference type="InterPro" id="IPR011913">
    <property type="entry name" value="RfaE_dom_I"/>
</dbReference>
<dbReference type="CDD" id="cd01172">
    <property type="entry name" value="RfaE_like"/>
    <property type="match status" value="1"/>
</dbReference>
<evidence type="ECO:0000256" key="2">
    <source>
        <dbReference type="ARBA" id="ARBA00003753"/>
    </source>
</evidence>
<dbReference type="InterPro" id="IPR011611">
    <property type="entry name" value="PfkB_dom"/>
</dbReference>
<evidence type="ECO:0000313" key="14">
    <source>
        <dbReference type="Proteomes" id="UP000288096"/>
    </source>
</evidence>
<dbReference type="EC" id="2.7.1.167" evidence="10"/>
<comment type="subunit">
    <text evidence="10">Homodimer.</text>
</comment>
<keyword evidence="14" id="KW-1185">Reference proteome</keyword>
<comment type="caution">
    <text evidence="13">The sequence shown here is derived from an EMBL/GenBank/DDBJ whole genome shotgun (WGS) entry which is preliminary data.</text>
</comment>
<evidence type="ECO:0000256" key="8">
    <source>
        <dbReference type="ARBA" id="ARBA00023268"/>
    </source>
</evidence>
<comment type="pathway">
    <text evidence="10">Nucleotide-sugar biosynthesis; ADP-L-glycero-beta-D-manno-heptose biosynthesis; ADP-L-glycero-beta-D-manno-heptose from D-glycero-beta-D-manno-heptose 7-phosphate: step 1/4.</text>
</comment>
<dbReference type="GO" id="GO:0005829">
    <property type="term" value="C:cytosol"/>
    <property type="evidence" value="ECO:0007669"/>
    <property type="project" value="TreeGrafter"/>
</dbReference>
<dbReference type="GO" id="GO:0033786">
    <property type="term" value="F:heptose-1-phosphate adenylyltransferase activity"/>
    <property type="evidence" value="ECO:0007669"/>
    <property type="project" value="UniProtKB-UniRule"/>
</dbReference>
<name>A0A401G0W4_9BACT</name>
<dbReference type="GO" id="GO:0033785">
    <property type="term" value="F:heptose 7-phosphate kinase activity"/>
    <property type="evidence" value="ECO:0007669"/>
    <property type="project" value="UniProtKB-UniRule"/>
</dbReference>
<evidence type="ECO:0000256" key="5">
    <source>
        <dbReference type="ARBA" id="ARBA00022741"/>
    </source>
</evidence>
<dbReference type="GO" id="GO:0005524">
    <property type="term" value="F:ATP binding"/>
    <property type="evidence" value="ECO:0007669"/>
    <property type="project" value="UniProtKB-UniRule"/>
</dbReference>
<gene>
    <name evidence="10" type="primary">hldE</name>
    <name evidence="13" type="ORF">DENIS_3807</name>
</gene>
<protein>
    <recommendedName>
        <fullName evidence="10">Bifunctional protein HldE</fullName>
    </recommendedName>
    <domain>
        <recommendedName>
            <fullName evidence="10">D-beta-D-heptose 7-phosphate kinase</fullName>
            <ecNumber evidence="10">2.7.1.167</ecNumber>
        </recommendedName>
        <alternativeName>
            <fullName evidence="10">D-beta-D-heptose 7-phosphotransferase</fullName>
        </alternativeName>
        <alternativeName>
            <fullName evidence="10">D-glycero-beta-D-manno-heptose-7-phosphate kinase</fullName>
        </alternativeName>
    </domain>
    <domain>
        <recommendedName>
            <fullName evidence="10">D-beta-D-heptose 1-phosphate adenylyltransferase</fullName>
            <ecNumber evidence="10">2.7.7.70</ecNumber>
        </recommendedName>
        <alternativeName>
            <fullName evidence="10">D-glycero-beta-D-manno-heptose 1-phosphate adenylyltransferase</fullName>
        </alternativeName>
    </domain>
</protein>
<dbReference type="AlphaFoldDB" id="A0A401G0W4"/>
<comment type="pathway">
    <text evidence="10">Nucleotide-sugar biosynthesis; ADP-L-glycero-beta-D-manno-heptose biosynthesis; ADP-L-glycero-beta-D-manno-heptose from D-glycero-beta-D-manno-heptose 7-phosphate: step 3/4.</text>
</comment>
<dbReference type="FunFam" id="3.40.1190.20:FF:000002">
    <property type="entry name" value="Bifunctional protein HldE"/>
    <property type="match status" value="1"/>
</dbReference>
<comment type="catalytic activity">
    <reaction evidence="10">
        <text>D-glycero-beta-D-manno-heptose 7-phosphate + ATP = D-glycero-beta-D-manno-heptose 1,7-bisphosphate + ADP + H(+)</text>
        <dbReference type="Rhea" id="RHEA:27473"/>
        <dbReference type="ChEBI" id="CHEBI:15378"/>
        <dbReference type="ChEBI" id="CHEBI:30616"/>
        <dbReference type="ChEBI" id="CHEBI:60204"/>
        <dbReference type="ChEBI" id="CHEBI:60208"/>
        <dbReference type="ChEBI" id="CHEBI:456216"/>
        <dbReference type="EC" id="2.7.1.167"/>
    </reaction>
</comment>
<dbReference type="PANTHER" id="PTHR46969">
    <property type="entry name" value="BIFUNCTIONAL PROTEIN HLDE"/>
    <property type="match status" value="1"/>
</dbReference>
<evidence type="ECO:0000256" key="4">
    <source>
        <dbReference type="ARBA" id="ARBA00022695"/>
    </source>
</evidence>
<feature type="active site" evidence="10">
    <location>
        <position position="270"/>
    </location>
</feature>
<dbReference type="UniPathway" id="UPA00356">
    <property type="reaction ID" value="UER00437"/>
</dbReference>
<dbReference type="GO" id="GO:0097171">
    <property type="term" value="P:ADP-L-glycero-beta-D-manno-heptose biosynthetic process"/>
    <property type="evidence" value="ECO:0007669"/>
    <property type="project" value="UniProtKB-UniPathway"/>
</dbReference>
<dbReference type="SUPFAM" id="SSF52374">
    <property type="entry name" value="Nucleotidylyl transferase"/>
    <property type="match status" value="1"/>
</dbReference>
<dbReference type="NCBIfam" id="TIGR00125">
    <property type="entry name" value="cyt_tran_rel"/>
    <property type="match status" value="1"/>
</dbReference>
<comment type="function">
    <text evidence="1 10">Catalyzes the phosphorylation of D-glycero-D-manno-heptose 7-phosphate at the C-1 position to selectively form D-glycero-beta-D-manno-heptose-1,7-bisphosphate.</text>
</comment>
<reference evidence="14" key="1">
    <citation type="submission" date="2017-11" db="EMBL/GenBank/DDBJ databases">
        <authorList>
            <person name="Watanabe M."/>
            <person name="Kojima H."/>
        </authorList>
    </citation>
    <scope>NUCLEOTIDE SEQUENCE [LARGE SCALE GENOMIC DNA]</scope>
    <source>
        <strain evidence="14">Tokyo 01</strain>
    </source>
</reference>
<dbReference type="Gene3D" id="3.40.1190.20">
    <property type="match status" value="1"/>
</dbReference>
<evidence type="ECO:0000313" key="13">
    <source>
        <dbReference type="EMBL" id="GBC62823.1"/>
    </source>
</evidence>
<sequence>MATDISTFEGRRVLVVGDLMIDEYVWGDVDRISPEAPVQIVNVEREEYTLGGAGNVVNNLAALGADVAVAGVIGTLADGDRMLAMFSRLSADTGGVIREPQRPTTRKTRIIASGQHVLRIDRETRQDISGATFDRLNRFIAEKMPETDVVLLSDYGKGLITPPFIEKLLETAENYGKQVIADPKGLDFTKYAGVSLLTPNRKEASLASGIEIRDRETLCRAGEKLLATTGIRNLLLTCGKDGMVLFERGKSPKTIRAEARQVYDVSGAGDTVISVFGLAVASGLAFAESAAVANTAAGIVVGKVGTATVTRQELAAALRRFPDEMSSKYKSLTEISEIVRDLKKKGRKVVLTNGCFDLLHAGHIMLFSASRQMGDALIVAIDDDASVKKIKGHGRPVIAAQERVRILSALDSVDYVVVFSTEALDQLIEIIRPDVLTKGSNYAAEAVEGHALVERLGGRVALIPVTGGTSSSDMINHIKNAGEEL</sequence>
<dbReference type="SUPFAM" id="SSF53613">
    <property type="entry name" value="Ribokinase-like"/>
    <property type="match status" value="1"/>
</dbReference>
<dbReference type="RefSeq" id="WP_124329964.1">
    <property type="nucleotide sequence ID" value="NZ_BEXT01000001.1"/>
</dbReference>
<feature type="binding site" evidence="10">
    <location>
        <begin position="200"/>
        <end position="203"/>
    </location>
    <ligand>
        <name>ATP</name>
        <dbReference type="ChEBI" id="CHEBI:30616"/>
    </ligand>
</feature>
<evidence type="ECO:0000256" key="1">
    <source>
        <dbReference type="ARBA" id="ARBA00002319"/>
    </source>
</evidence>
<dbReference type="InterPro" id="IPR023030">
    <property type="entry name" value="Bifunc_HldE"/>
</dbReference>
<comment type="similarity">
    <text evidence="10">In the N-terminal section; belongs to the carbohydrate kinase PfkB family.</text>
</comment>
<comment type="catalytic activity">
    <reaction evidence="10">
        <text>D-glycero-beta-D-manno-heptose 1-phosphate + ATP + H(+) = ADP-D-glycero-beta-D-manno-heptose + diphosphate</text>
        <dbReference type="Rhea" id="RHEA:27465"/>
        <dbReference type="ChEBI" id="CHEBI:15378"/>
        <dbReference type="ChEBI" id="CHEBI:30616"/>
        <dbReference type="ChEBI" id="CHEBI:33019"/>
        <dbReference type="ChEBI" id="CHEBI:59967"/>
        <dbReference type="ChEBI" id="CHEBI:61593"/>
        <dbReference type="EC" id="2.7.7.70"/>
    </reaction>
</comment>
<keyword evidence="7 10" id="KW-0067">ATP-binding</keyword>
<reference evidence="14" key="2">
    <citation type="submission" date="2019-01" db="EMBL/GenBank/DDBJ databases">
        <title>Genome sequence of Desulfonema ishimotonii strain Tokyo 01.</title>
        <authorList>
            <person name="Fukui M."/>
        </authorList>
    </citation>
    <scope>NUCLEOTIDE SEQUENCE [LARGE SCALE GENOMIC DNA]</scope>
    <source>
        <strain evidence="14">Tokyo 01</strain>
    </source>
</reference>
<dbReference type="HAMAP" id="MF_01603">
    <property type="entry name" value="HldE"/>
    <property type="match status" value="1"/>
</dbReference>
<keyword evidence="9 10" id="KW-0119">Carbohydrate metabolism</keyword>
<feature type="region of interest" description="Cytidylyltransferase" evidence="10">
    <location>
        <begin position="351"/>
        <end position="485"/>
    </location>
</feature>
<dbReference type="GO" id="GO:0016773">
    <property type="term" value="F:phosphotransferase activity, alcohol group as acceptor"/>
    <property type="evidence" value="ECO:0007669"/>
    <property type="project" value="InterPro"/>
</dbReference>
<evidence type="ECO:0000256" key="10">
    <source>
        <dbReference type="HAMAP-Rule" id="MF_01603"/>
    </source>
</evidence>
<dbReference type="InterPro" id="IPR029056">
    <property type="entry name" value="Ribokinase-like"/>
</dbReference>
<keyword evidence="3 10" id="KW-0808">Transferase</keyword>
<evidence type="ECO:0000256" key="7">
    <source>
        <dbReference type="ARBA" id="ARBA00022840"/>
    </source>
</evidence>
<evidence type="ECO:0000256" key="9">
    <source>
        <dbReference type="ARBA" id="ARBA00023277"/>
    </source>
</evidence>
<feature type="domain" description="Cytidyltransferase-like" evidence="12">
    <location>
        <begin position="351"/>
        <end position="446"/>
    </location>
</feature>
<dbReference type="EMBL" id="BEXT01000001">
    <property type="protein sequence ID" value="GBC62823.1"/>
    <property type="molecule type" value="Genomic_DNA"/>
</dbReference>
<evidence type="ECO:0000259" key="12">
    <source>
        <dbReference type="Pfam" id="PF01467"/>
    </source>
</evidence>
<feature type="region of interest" description="Ribokinase" evidence="10">
    <location>
        <begin position="1"/>
        <end position="325"/>
    </location>
</feature>
<evidence type="ECO:0000259" key="11">
    <source>
        <dbReference type="Pfam" id="PF00294"/>
    </source>
</evidence>
<dbReference type="Proteomes" id="UP000288096">
    <property type="component" value="Unassembled WGS sequence"/>
</dbReference>
<dbReference type="PANTHER" id="PTHR46969:SF1">
    <property type="entry name" value="BIFUNCTIONAL PROTEIN HLDE"/>
    <property type="match status" value="1"/>
</dbReference>
<accession>A0A401G0W4</accession>
<keyword evidence="8 10" id="KW-0511">Multifunctional enzyme</keyword>
<keyword evidence="6 10" id="KW-0418">Kinase</keyword>
<comment type="similarity">
    <text evidence="10">In the C-terminal section; belongs to the cytidylyltransferase family.</text>
</comment>
<comment type="function">
    <text evidence="2 10">Catalyzes the ADP transfer from ATP to D-glycero-beta-D-manno-heptose 1-phosphate, yielding ADP-D-glycero-beta-D-manno-heptose.</text>
</comment>
<dbReference type="EC" id="2.7.7.70" evidence="10"/>
<evidence type="ECO:0000256" key="3">
    <source>
        <dbReference type="ARBA" id="ARBA00022679"/>
    </source>
</evidence>
<evidence type="ECO:0000256" key="6">
    <source>
        <dbReference type="ARBA" id="ARBA00022777"/>
    </source>
</evidence>
<dbReference type="InterPro" id="IPR004821">
    <property type="entry name" value="Cyt_trans-like"/>
</dbReference>
<proteinExistence type="inferred from homology"/>
<dbReference type="Gene3D" id="3.40.50.620">
    <property type="entry name" value="HUPs"/>
    <property type="match status" value="1"/>
</dbReference>
<dbReference type="InterPro" id="IPR014729">
    <property type="entry name" value="Rossmann-like_a/b/a_fold"/>
</dbReference>
<dbReference type="Pfam" id="PF01467">
    <property type="entry name" value="CTP_transf_like"/>
    <property type="match status" value="1"/>
</dbReference>
<feature type="domain" description="Carbohydrate kinase PfkB" evidence="11">
    <location>
        <begin position="12"/>
        <end position="308"/>
    </location>
</feature>